<dbReference type="Gene3D" id="1.10.1200.80">
    <property type="entry name" value="Putative flavin oxidoreducatase, domain 2"/>
    <property type="match status" value="1"/>
</dbReference>
<protein>
    <recommendedName>
        <fullName evidence="3">tRNA dihydrouridine synthase DusB</fullName>
    </recommendedName>
</protein>
<proteinExistence type="predicted"/>
<name>A0A933E9I7_UNCTE</name>
<dbReference type="InterPro" id="IPR024036">
    <property type="entry name" value="tRNA-dHydroUridine_Synthase_C"/>
</dbReference>
<evidence type="ECO:0000313" key="2">
    <source>
        <dbReference type="Proteomes" id="UP000752292"/>
    </source>
</evidence>
<evidence type="ECO:0000313" key="1">
    <source>
        <dbReference type="EMBL" id="MBI4251605.1"/>
    </source>
</evidence>
<sequence length="54" mass="5921">HLAAYTKGMRGGAAFRERVNRLDTLADVVRAVEAFFDEAEREAAADGERRPDAA</sequence>
<evidence type="ECO:0008006" key="3">
    <source>
        <dbReference type="Google" id="ProtNLM"/>
    </source>
</evidence>
<dbReference type="EMBL" id="JACQRX010000178">
    <property type="protein sequence ID" value="MBI4251605.1"/>
    <property type="molecule type" value="Genomic_DNA"/>
</dbReference>
<gene>
    <name evidence="1" type="ORF">HY618_04015</name>
</gene>
<dbReference type="AlphaFoldDB" id="A0A933E9I7"/>
<dbReference type="Proteomes" id="UP000752292">
    <property type="component" value="Unassembled WGS sequence"/>
</dbReference>
<dbReference type="GO" id="GO:0016491">
    <property type="term" value="F:oxidoreductase activity"/>
    <property type="evidence" value="ECO:0007669"/>
    <property type="project" value="InterPro"/>
</dbReference>
<reference evidence="1" key="1">
    <citation type="submission" date="2020-07" db="EMBL/GenBank/DDBJ databases">
        <title>Huge and variable diversity of episymbiotic CPR bacteria and DPANN archaea in groundwater ecosystems.</title>
        <authorList>
            <person name="He C.Y."/>
            <person name="Keren R."/>
            <person name="Whittaker M."/>
            <person name="Farag I.F."/>
            <person name="Doudna J."/>
            <person name="Cate J.H.D."/>
            <person name="Banfield J.F."/>
        </authorList>
    </citation>
    <scope>NUCLEOTIDE SEQUENCE</scope>
    <source>
        <strain evidence="1">NC_groundwater_1370_Ag_S-0.2um_69_93</strain>
    </source>
</reference>
<accession>A0A933E9I7</accession>
<feature type="non-terminal residue" evidence="1">
    <location>
        <position position="1"/>
    </location>
</feature>
<organism evidence="1 2">
    <name type="scientific">Tectimicrobiota bacterium</name>
    <dbReference type="NCBI Taxonomy" id="2528274"/>
    <lineage>
        <taxon>Bacteria</taxon>
        <taxon>Pseudomonadati</taxon>
        <taxon>Nitrospinota/Tectimicrobiota group</taxon>
        <taxon>Candidatus Tectimicrobiota</taxon>
    </lineage>
</organism>
<comment type="caution">
    <text evidence="1">The sequence shown here is derived from an EMBL/GenBank/DDBJ whole genome shotgun (WGS) entry which is preliminary data.</text>
</comment>